<reference evidence="2" key="1">
    <citation type="journal article" date="2009" name="J. Bacteriol.">
        <title>Complete genome sequence of Erythrobacter litoralis HTCC2594.</title>
        <authorList>
            <person name="Oh H.M."/>
            <person name="Giovannoni S.J."/>
            <person name="Ferriera S."/>
            <person name="Johnson J."/>
            <person name="Cho J.C."/>
        </authorList>
    </citation>
    <scope>NUCLEOTIDE SEQUENCE [LARGE SCALE GENOMIC DNA]</scope>
    <source>
        <strain evidence="2">HTCC2594</strain>
    </source>
</reference>
<evidence type="ECO:0008006" key="3">
    <source>
        <dbReference type="Google" id="ProtNLM"/>
    </source>
</evidence>
<dbReference type="KEGG" id="eli:ELI_07935"/>
<organism evidence="1 2">
    <name type="scientific">Erythrobacter litoralis (strain HTCC2594)</name>
    <dbReference type="NCBI Taxonomy" id="314225"/>
    <lineage>
        <taxon>Bacteria</taxon>
        <taxon>Pseudomonadati</taxon>
        <taxon>Pseudomonadota</taxon>
        <taxon>Alphaproteobacteria</taxon>
        <taxon>Sphingomonadales</taxon>
        <taxon>Erythrobacteraceae</taxon>
        <taxon>Erythrobacter/Porphyrobacter group</taxon>
        <taxon>Erythrobacter</taxon>
    </lineage>
</organism>
<evidence type="ECO:0000313" key="2">
    <source>
        <dbReference type="Proteomes" id="UP000008808"/>
    </source>
</evidence>
<dbReference type="HOGENOM" id="CLU_165261_0_0_5"/>
<sequence>MASSDLVKRWFILTHECMPAAAAERGWPVRFDHCFQRILLDHSVGGPWRETIAAPAYRHASDAQLQRAIALGEAALADEADLSALNRQSLAWRSKLRRA</sequence>
<dbReference type="STRING" id="314225.ELI_07935"/>
<protein>
    <recommendedName>
        <fullName evidence="3">GCN5-related N-acetyltransferase</fullName>
    </recommendedName>
</protein>
<dbReference type="EMBL" id="CP000157">
    <property type="protein sequence ID" value="ABC63679.1"/>
    <property type="molecule type" value="Genomic_DNA"/>
</dbReference>
<dbReference type="RefSeq" id="WP_011414511.1">
    <property type="nucleotide sequence ID" value="NC_007722.1"/>
</dbReference>
<gene>
    <name evidence="1" type="ordered locus">ELI_07935</name>
</gene>
<dbReference type="Proteomes" id="UP000008808">
    <property type="component" value="Chromosome"/>
</dbReference>
<dbReference type="AlphaFoldDB" id="Q2N9G2"/>
<dbReference type="OrthoDB" id="281270at2"/>
<keyword evidence="2" id="KW-1185">Reference proteome</keyword>
<proteinExistence type="predicted"/>
<name>Q2N9G2_ERYLH</name>
<accession>Q2N9G2</accession>
<evidence type="ECO:0000313" key="1">
    <source>
        <dbReference type="EMBL" id="ABC63679.1"/>
    </source>
</evidence>
<dbReference type="eggNOG" id="COG1670">
    <property type="taxonomic scope" value="Bacteria"/>
</dbReference>